<accession>A0A167WRI4</accession>
<feature type="non-terminal residue" evidence="2">
    <location>
        <position position="62"/>
    </location>
</feature>
<dbReference type="OrthoDB" id="2986425at2759"/>
<dbReference type="STRING" id="436010.A0A167WRI4"/>
<gene>
    <name evidence="2" type="ORF">FIBSPDRAFT_676278</name>
</gene>
<keyword evidence="1" id="KW-0732">Signal</keyword>
<evidence type="ECO:0000313" key="2">
    <source>
        <dbReference type="EMBL" id="KZP06397.1"/>
    </source>
</evidence>
<protein>
    <submittedName>
        <fullName evidence="2">Uncharacterized protein</fullName>
    </submittedName>
</protein>
<proteinExistence type="predicted"/>
<keyword evidence="3" id="KW-1185">Reference proteome</keyword>
<feature type="signal peptide" evidence="1">
    <location>
        <begin position="1"/>
        <end position="25"/>
    </location>
</feature>
<feature type="non-terminal residue" evidence="2">
    <location>
        <position position="1"/>
    </location>
</feature>
<evidence type="ECO:0000256" key="1">
    <source>
        <dbReference type="SAM" id="SignalP"/>
    </source>
</evidence>
<name>A0A167WRI4_9AGAM</name>
<dbReference type="AlphaFoldDB" id="A0A167WRI4"/>
<evidence type="ECO:0000313" key="3">
    <source>
        <dbReference type="Proteomes" id="UP000076532"/>
    </source>
</evidence>
<reference evidence="2 3" key="1">
    <citation type="journal article" date="2016" name="Mol. Biol. Evol.">
        <title>Comparative Genomics of Early-Diverging Mushroom-Forming Fungi Provides Insights into the Origins of Lignocellulose Decay Capabilities.</title>
        <authorList>
            <person name="Nagy L.G."/>
            <person name="Riley R."/>
            <person name="Tritt A."/>
            <person name="Adam C."/>
            <person name="Daum C."/>
            <person name="Floudas D."/>
            <person name="Sun H."/>
            <person name="Yadav J.S."/>
            <person name="Pangilinan J."/>
            <person name="Larsson K.H."/>
            <person name="Matsuura K."/>
            <person name="Barry K."/>
            <person name="Labutti K."/>
            <person name="Kuo R."/>
            <person name="Ohm R.A."/>
            <person name="Bhattacharya S.S."/>
            <person name="Shirouzu T."/>
            <person name="Yoshinaga Y."/>
            <person name="Martin F.M."/>
            <person name="Grigoriev I.V."/>
            <person name="Hibbett D.S."/>
        </authorList>
    </citation>
    <scope>NUCLEOTIDE SEQUENCE [LARGE SCALE GENOMIC DNA]</scope>
    <source>
        <strain evidence="2 3">CBS 109695</strain>
    </source>
</reference>
<dbReference type="Proteomes" id="UP000076532">
    <property type="component" value="Unassembled WGS sequence"/>
</dbReference>
<feature type="chain" id="PRO_5007894077" evidence="1">
    <location>
        <begin position="26"/>
        <end position="62"/>
    </location>
</feature>
<dbReference type="EMBL" id="KV417789">
    <property type="protein sequence ID" value="KZP06397.1"/>
    <property type="molecule type" value="Genomic_DNA"/>
</dbReference>
<organism evidence="2 3">
    <name type="scientific">Athelia psychrophila</name>
    <dbReference type="NCBI Taxonomy" id="1759441"/>
    <lineage>
        <taxon>Eukaryota</taxon>
        <taxon>Fungi</taxon>
        <taxon>Dikarya</taxon>
        <taxon>Basidiomycota</taxon>
        <taxon>Agaricomycotina</taxon>
        <taxon>Agaricomycetes</taxon>
        <taxon>Agaricomycetidae</taxon>
        <taxon>Atheliales</taxon>
        <taxon>Atheliaceae</taxon>
        <taxon>Athelia</taxon>
    </lineage>
</organism>
<sequence length="62" mass="6857">KWNINRRLLALNEYIVLLITSSTNGYDGSMMNGLESLPQWKTAFNNPTSGMLGLLNATQNIG</sequence>